<keyword evidence="2" id="KW-1133">Transmembrane helix</keyword>
<dbReference type="Gene3D" id="1.10.3730.20">
    <property type="match status" value="1"/>
</dbReference>
<evidence type="ECO:0000256" key="2">
    <source>
        <dbReference type="SAM" id="Phobius"/>
    </source>
</evidence>
<dbReference type="GO" id="GO:0016020">
    <property type="term" value="C:membrane"/>
    <property type="evidence" value="ECO:0007669"/>
    <property type="project" value="InterPro"/>
</dbReference>
<feature type="transmembrane region" description="Helical" evidence="2">
    <location>
        <begin position="38"/>
        <end position="55"/>
    </location>
</feature>
<feature type="transmembrane region" description="Helical" evidence="2">
    <location>
        <begin position="67"/>
        <end position="87"/>
    </location>
</feature>
<keyword evidence="2" id="KW-0812">Transmembrane</keyword>
<comment type="similarity">
    <text evidence="1">Belongs to the EamA transporter family.</text>
</comment>
<sequence>MNKKYLSIIFLQAIIVIYTLSGICAKLASAHKLLSVEFIGFYGLEILVLGVYAILWQQVLKRFDISVAYANRSVTLIWSLIWSVLFFGEKITVPNIIGTIIVILGIVVVNLDE</sequence>
<reference evidence="4" key="2">
    <citation type="submission" date="2009-08" db="EMBL/GenBank/DDBJ databases">
        <authorList>
            <person name="Shrivastava S."/>
            <person name="Brinkac L.M."/>
            <person name="Dodson R.J."/>
            <person name="Harkins D.M."/>
            <person name="Durkin A.S."/>
            <person name="Sutton G."/>
        </authorList>
    </citation>
    <scope>NUCLEOTIDE SEQUENCE</scope>
    <source>
        <strain evidence="4">Eklund 17B</strain>
    </source>
</reference>
<feature type="domain" description="EamA" evidence="3">
    <location>
        <begin position="7"/>
        <end position="110"/>
    </location>
</feature>
<dbReference type="InterPro" id="IPR037185">
    <property type="entry name" value="EmrE-like"/>
</dbReference>
<accession>U4P9A2</accession>
<evidence type="ECO:0000256" key="1">
    <source>
        <dbReference type="ARBA" id="ARBA00007362"/>
    </source>
</evidence>
<evidence type="ECO:0000259" key="3">
    <source>
        <dbReference type="Pfam" id="PF00892"/>
    </source>
</evidence>
<dbReference type="PATRIC" id="fig|935198.13.peg.3204"/>
<dbReference type="Pfam" id="PF00892">
    <property type="entry name" value="EamA"/>
    <property type="match status" value="1"/>
</dbReference>
<feature type="transmembrane region" description="Helical" evidence="2">
    <location>
        <begin position="93"/>
        <end position="111"/>
    </location>
</feature>
<evidence type="ECO:0000313" key="4">
    <source>
        <dbReference type="EMBL" id="ACD22955.1"/>
    </source>
</evidence>
<dbReference type="SUPFAM" id="SSF103481">
    <property type="entry name" value="Multidrug resistance efflux transporter EmrE"/>
    <property type="match status" value="1"/>
</dbReference>
<keyword evidence="2" id="KW-0472">Membrane</keyword>
<dbReference type="InterPro" id="IPR000620">
    <property type="entry name" value="EamA_dom"/>
</dbReference>
<accession>B2TQG8</accession>
<dbReference type="EMBL" id="CP001056">
    <property type="protein sequence ID" value="ACD22955.1"/>
    <property type="molecule type" value="Genomic_DNA"/>
</dbReference>
<proteinExistence type="inferred from homology"/>
<organism evidence="4">
    <name type="scientific">Clostridium botulinum (strain Eklund 17B / Type B)</name>
    <dbReference type="NCBI Taxonomy" id="935198"/>
    <lineage>
        <taxon>Bacteria</taxon>
        <taxon>Bacillati</taxon>
        <taxon>Bacillota</taxon>
        <taxon>Clostridia</taxon>
        <taxon>Eubacteriales</taxon>
        <taxon>Clostridiaceae</taxon>
        <taxon>Clostridium</taxon>
    </lineage>
</organism>
<dbReference type="AlphaFoldDB" id="B2TQG8"/>
<gene>
    <name evidence="4" type="ordered locus">CLL_A3239</name>
</gene>
<protein>
    <recommendedName>
        <fullName evidence="3">EamA domain-containing protein</fullName>
    </recommendedName>
</protein>
<name>B2TQG8_CLOBB</name>
<reference evidence="4" key="1">
    <citation type="submission" date="2009-06" db="EMBL/GenBank/DDBJ databases">
        <authorList>
            <consortium name="US DOE Joint Genome Institute (JGI-PGF)"/>
            <person name="Lucas S."/>
            <person name="Copeland A."/>
            <person name="Lapidus A."/>
            <person name="Glavina del Rio T."/>
            <person name="Dalin E."/>
            <person name="Tice H."/>
            <person name="Bruce D."/>
            <person name="Goodwin L."/>
            <person name="Pitluck S."/>
            <person name="Kyrpides N."/>
            <person name="Mavromatis K."/>
            <person name="Ivanova N."/>
            <person name="Saunders E."/>
            <person name="Brettin T."/>
            <person name="Detter J.C."/>
            <person name="Han C."/>
            <person name="Larimer F."/>
            <person name="Land M."/>
            <person name="Hauser L."/>
            <person name="Markowitz V."/>
            <person name="Cheng J.-F."/>
            <person name="Hugenholtz P."/>
            <person name="Woyke T."/>
            <person name="Wu D."/>
            <person name="Gronow S."/>
            <person name="Klenk H.-P."/>
            <person name="Eisen J.A."/>
        </authorList>
    </citation>
    <scope>NUCLEOTIDE SEQUENCE</scope>
    <source>
        <strain evidence="4">Eklund 17B</strain>
    </source>
</reference>
<dbReference type="HOGENOM" id="CLU_142762_0_0_9"/>
<dbReference type="KEGG" id="cbk:CLL_A3239"/>